<protein>
    <submittedName>
        <fullName evidence="2">Uncharacterized protein</fullName>
    </submittedName>
</protein>
<proteinExistence type="predicted"/>
<evidence type="ECO:0000256" key="1">
    <source>
        <dbReference type="SAM" id="MobiDB-lite"/>
    </source>
</evidence>
<organism evidence="2 3">
    <name type="scientific">Cervus elaphus hippelaphus</name>
    <name type="common">European red deer</name>
    <dbReference type="NCBI Taxonomy" id="46360"/>
    <lineage>
        <taxon>Eukaryota</taxon>
        <taxon>Metazoa</taxon>
        <taxon>Chordata</taxon>
        <taxon>Craniata</taxon>
        <taxon>Vertebrata</taxon>
        <taxon>Euteleostomi</taxon>
        <taxon>Mammalia</taxon>
        <taxon>Eutheria</taxon>
        <taxon>Laurasiatheria</taxon>
        <taxon>Artiodactyla</taxon>
        <taxon>Ruminantia</taxon>
        <taxon>Pecora</taxon>
        <taxon>Cervidae</taxon>
        <taxon>Cervinae</taxon>
        <taxon>Cervus</taxon>
    </lineage>
</organism>
<evidence type="ECO:0000313" key="2">
    <source>
        <dbReference type="EMBL" id="OWK04490.1"/>
    </source>
</evidence>
<gene>
    <name evidence="2" type="ORF">Celaphus_00016471</name>
</gene>
<name>A0A212CEV8_CEREH</name>
<evidence type="ECO:0000313" key="3">
    <source>
        <dbReference type="Proteomes" id="UP000242450"/>
    </source>
</evidence>
<accession>A0A212CEV8</accession>
<reference evidence="2 3" key="1">
    <citation type="journal article" date="2018" name="Mol. Genet. Genomics">
        <title>The red deer Cervus elaphus genome CerEla1.0: sequencing, annotating, genes, and chromosomes.</title>
        <authorList>
            <person name="Bana N.A."/>
            <person name="Nyiri A."/>
            <person name="Nagy J."/>
            <person name="Frank K."/>
            <person name="Nagy T."/>
            <person name="Steger V."/>
            <person name="Schiller M."/>
            <person name="Lakatos P."/>
            <person name="Sugar L."/>
            <person name="Horn P."/>
            <person name="Barta E."/>
            <person name="Orosz L."/>
        </authorList>
    </citation>
    <scope>NUCLEOTIDE SEQUENCE [LARGE SCALE GENOMIC DNA]</scope>
    <source>
        <strain evidence="2">Hungarian</strain>
    </source>
</reference>
<dbReference type="AlphaFoldDB" id="A0A212CEV8"/>
<feature type="compositionally biased region" description="Basic and acidic residues" evidence="1">
    <location>
        <begin position="16"/>
        <end position="26"/>
    </location>
</feature>
<dbReference type="Proteomes" id="UP000242450">
    <property type="component" value="Chromosome 21"/>
</dbReference>
<feature type="region of interest" description="Disordered" evidence="1">
    <location>
        <begin position="1"/>
        <end position="41"/>
    </location>
</feature>
<sequence>MPPDLTLAGCCPQGDPSREEDTDHPAVADPAGPRKVSAPSPTPFLRLQSMPSIPNSLISLDTSMAPLALSLVFIYSSHLVFIGSSPAGISQKMKDREGLAFAVTGIGVEKNLEMQPAMQGGVTEFQLP</sequence>
<dbReference type="EMBL" id="MKHE01000021">
    <property type="protein sequence ID" value="OWK04490.1"/>
    <property type="molecule type" value="Genomic_DNA"/>
</dbReference>
<keyword evidence="3" id="KW-1185">Reference proteome</keyword>
<comment type="caution">
    <text evidence="2">The sequence shown here is derived from an EMBL/GenBank/DDBJ whole genome shotgun (WGS) entry which is preliminary data.</text>
</comment>